<dbReference type="AlphaFoldDB" id="A0A1B7KMH6"/>
<name>A0A1B7KMH6_PARTM</name>
<organism evidence="1 2">
    <name type="scientific">Parageobacillus thermoglucosidasius</name>
    <name type="common">Geobacillus thermoglucosidasius</name>
    <dbReference type="NCBI Taxonomy" id="1426"/>
    <lineage>
        <taxon>Bacteria</taxon>
        <taxon>Bacillati</taxon>
        <taxon>Bacillota</taxon>
        <taxon>Bacilli</taxon>
        <taxon>Bacillales</taxon>
        <taxon>Anoxybacillaceae</taxon>
        <taxon>Parageobacillus</taxon>
    </lineage>
</organism>
<evidence type="ECO:0000313" key="2">
    <source>
        <dbReference type="Proteomes" id="UP000078290"/>
    </source>
</evidence>
<evidence type="ECO:0000313" key="1">
    <source>
        <dbReference type="EMBL" id="OAT71293.1"/>
    </source>
</evidence>
<sequence length="63" mass="7620">MAVLKCAHCNKRFKKSDEIVVVDDNYKEAVHVDCHYDYLCHFHLNTYYTYDEFKEALKEENEL</sequence>
<gene>
    <name evidence="1" type="ORF">A7K69_14475</name>
</gene>
<dbReference type="EMBL" id="LXMA01000043">
    <property type="protein sequence ID" value="OAT71293.1"/>
    <property type="molecule type" value="Genomic_DNA"/>
</dbReference>
<dbReference type="RefSeq" id="WP_064553249.1">
    <property type="nucleotide sequence ID" value="NZ_LXMA01000043.1"/>
</dbReference>
<proteinExistence type="predicted"/>
<reference evidence="2" key="1">
    <citation type="submission" date="2016-05" db="EMBL/GenBank/DDBJ databases">
        <authorList>
            <person name="Wang W."/>
            <person name="Zhu L."/>
        </authorList>
    </citation>
    <scope>NUCLEOTIDE SEQUENCE [LARGE SCALE GENOMIC DNA]</scope>
    <source>
        <strain evidence="2">W-2</strain>
    </source>
</reference>
<protein>
    <submittedName>
        <fullName evidence="1">Uncharacterized protein</fullName>
    </submittedName>
</protein>
<accession>A0A1B7KMH6</accession>
<dbReference type="Proteomes" id="UP000078290">
    <property type="component" value="Unassembled WGS sequence"/>
</dbReference>
<comment type="caution">
    <text evidence="1">The sequence shown here is derived from an EMBL/GenBank/DDBJ whole genome shotgun (WGS) entry which is preliminary data.</text>
</comment>